<protein>
    <submittedName>
        <fullName evidence="1">Uncharacterized protein</fullName>
    </submittedName>
</protein>
<reference evidence="1 2" key="1">
    <citation type="journal article" date="2016" name="Nat. Biotechnol.">
        <title>Measurement of bacterial replication rates in microbial communities.</title>
        <authorList>
            <person name="Brown C.T."/>
            <person name="Olm M.R."/>
            <person name="Thomas B.C."/>
            <person name="Banfield J.F."/>
        </authorList>
    </citation>
    <scope>NUCLEOTIDE SEQUENCE [LARGE SCALE GENOMIC DNA]</scope>
    <source>
        <strain evidence="1">45_130</strain>
    </source>
</reference>
<organism evidence="1 2">
    <name type="scientific">Phocaeicola plebeius</name>
    <dbReference type="NCBI Taxonomy" id="310297"/>
    <lineage>
        <taxon>Bacteria</taxon>
        <taxon>Pseudomonadati</taxon>
        <taxon>Bacteroidota</taxon>
        <taxon>Bacteroidia</taxon>
        <taxon>Bacteroidales</taxon>
        <taxon>Bacteroidaceae</taxon>
        <taxon>Phocaeicola</taxon>
    </lineage>
</organism>
<dbReference type="EMBL" id="MNQR01000030">
    <property type="protein sequence ID" value="OKZ08768.1"/>
    <property type="molecule type" value="Genomic_DNA"/>
</dbReference>
<sequence>MIHVLIFKYRSYAFCFTRLCLNFKENTFAFEPYQKVQFKPAVLMKLHFFQRINQHSTHFFERITFITTHFLKRVKQISSFFRQKKVYS</sequence>
<evidence type="ECO:0000313" key="1">
    <source>
        <dbReference type="EMBL" id="OKZ08768.1"/>
    </source>
</evidence>
<accession>A0A854BYS8</accession>
<dbReference type="AlphaFoldDB" id="A0A854BYS8"/>
<comment type="caution">
    <text evidence="1">The sequence shown here is derived from an EMBL/GenBank/DDBJ whole genome shotgun (WGS) entry which is preliminary data.</text>
</comment>
<name>A0A854BYS8_9BACT</name>
<proteinExistence type="predicted"/>
<dbReference type="Proteomes" id="UP000186685">
    <property type="component" value="Unassembled WGS sequence"/>
</dbReference>
<evidence type="ECO:0000313" key="2">
    <source>
        <dbReference type="Proteomes" id="UP000186685"/>
    </source>
</evidence>
<gene>
    <name evidence="1" type="ORF">BHV76_09710</name>
</gene>